<dbReference type="GO" id="GO:0016757">
    <property type="term" value="F:glycosyltransferase activity"/>
    <property type="evidence" value="ECO:0007669"/>
    <property type="project" value="InterPro"/>
</dbReference>
<comment type="caution">
    <text evidence="3">The sequence shown here is derived from an EMBL/GenBank/DDBJ whole genome shotgun (WGS) entry which is preliminary data.</text>
</comment>
<dbReference type="OrthoDB" id="258796at2"/>
<dbReference type="Pfam" id="PF13439">
    <property type="entry name" value="Glyco_transf_4"/>
    <property type="match status" value="1"/>
</dbReference>
<evidence type="ECO:0000313" key="4">
    <source>
        <dbReference type="Proteomes" id="UP000295493"/>
    </source>
</evidence>
<reference evidence="3 4" key="1">
    <citation type="submission" date="2019-03" db="EMBL/GenBank/DDBJ databases">
        <title>Genomic Encyclopedia of Type Strains, Phase IV (KMG-IV): sequencing the most valuable type-strain genomes for metagenomic binning, comparative biology and taxonomic classification.</title>
        <authorList>
            <person name="Goeker M."/>
        </authorList>
    </citation>
    <scope>NUCLEOTIDE SEQUENCE [LARGE SCALE GENOMIC DNA]</scope>
    <source>
        <strain evidence="3 4">DSM 25059</strain>
    </source>
</reference>
<dbReference type="InterPro" id="IPR050194">
    <property type="entry name" value="Glycosyltransferase_grp1"/>
</dbReference>
<accession>A0A4R6FJQ9</accession>
<keyword evidence="3" id="KW-0808">Transferase</keyword>
<dbReference type="Proteomes" id="UP000295493">
    <property type="component" value="Unassembled WGS sequence"/>
</dbReference>
<evidence type="ECO:0000259" key="2">
    <source>
        <dbReference type="Pfam" id="PF13439"/>
    </source>
</evidence>
<evidence type="ECO:0000259" key="1">
    <source>
        <dbReference type="Pfam" id="PF00534"/>
    </source>
</evidence>
<dbReference type="InterPro" id="IPR001296">
    <property type="entry name" value="Glyco_trans_1"/>
</dbReference>
<name>A0A4R6FJQ9_9SPHN</name>
<feature type="domain" description="Glycosyltransferase subfamily 4-like N-terminal" evidence="2">
    <location>
        <begin position="23"/>
        <end position="201"/>
    </location>
</feature>
<dbReference type="SUPFAM" id="SSF53756">
    <property type="entry name" value="UDP-Glycosyltransferase/glycogen phosphorylase"/>
    <property type="match status" value="1"/>
</dbReference>
<feature type="domain" description="Glycosyl transferase family 1" evidence="1">
    <location>
        <begin position="209"/>
        <end position="366"/>
    </location>
</feature>
<dbReference type="AlphaFoldDB" id="A0A4R6FJQ9"/>
<dbReference type="Gene3D" id="3.40.50.2000">
    <property type="entry name" value="Glycogen Phosphorylase B"/>
    <property type="match status" value="2"/>
</dbReference>
<proteinExistence type="predicted"/>
<dbReference type="PANTHER" id="PTHR45947:SF15">
    <property type="entry name" value="TEICHURONIC ACID BIOSYNTHESIS GLYCOSYLTRANSFERASE TUAC-RELATED"/>
    <property type="match status" value="1"/>
</dbReference>
<organism evidence="3 4">
    <name type="scientific">Stakelama pacifica</name>
    <dbReference type="NCBI Taxonomy" id="517720"/>
    <lineage>
        <taxon>Bacteria</taxon>
        <taxon>Pseudomonadati</taxon>
        <taxon>Pseudomonadota</taxon>
        <taxon>Alphaproteobacteria</taxon>
        <taxon>Sphingomonadales</taxon>
        <taxon>Sphingomonadaceae</taxon>
        <taxon>Stakelama</taxon>
    </lineage>
</organism>
<dbReference type="EMBL" id="SNWD01000007">
    <property type="protein sequence ID" value="TDN81711.1"/>
    <property type="molecule type" value="Genomic_DNA"/>
</dbReference>
<dbReference type="Pfam" id="PF00534">
    <property type="entry name" value="Glycos_transf_1"/>
    <property type="match status" value="1"/>
</dbReference>
<sequence>MLRILTLSTLFPDASRPNFGIFVERQARGLAALPDVTVKVVAPVGLPPFPLAMASRYHALSALSQREEWHALDVYRPRFTNIPGTNGRWHVTMLERALIPLLDRIRRDFAFDVIDAEFFFPDGPAALALGQRYGVPVSIKARGADIHYWAGAPHSAGQVAMAARNADGLLAVSARMAEELIALGADRERVRVHYTGVDRDRFGTESRAEARAALNIDGPLVLSVGSLIPRKRHDMVVEAAARLPGVAFRIIGHGPERGALQAQIDRLGLAERVKLLGALPHAELPRWMAAADVMALGSQSEGLANAWIEALASGTPIVIPDVGGASEVVNHAAAGRIVAASADGFAAAIADLLCDPPPADLVKQAAARFSWETNSDALYDHLHALVAAHREAQSSG</sequence>
<protein>
    <submittedName>
        <fullName evidence="3">Glycosyltransferase involved in cell wall biosynthesis</fullName>
    </submittedName>
</protein>
<keyword evidence="4" id="KW-1185">Reference proteome</keyword>
<evidence type="ECO:0000313" key="3">
    <source>
        <dbReference type="EMBL" id="TDN81711.1"/>
    </source>
</evidence>
<gene>
    <name evidence="3" type="ORF">EV664_107112</name>
</gene>
<dbReference type="InterPro" id="IPR028098">
    <property type="entry name" value="Glyco_trans_4-like_N"/>
</dbReference>
<dbReference type="RefSeq" id="WP_133495835.1">
    <property type="nucleotide sequence ID" value="NZ_BMLU01000007.1"/>
</dbReference>
<dbReference type="PANTHER" id="PTHR45947">
    <property type="entry name" value="SULFOQUINOVOSYL TRANSFERASE SQD2"/>
    <property type="match status" value="1"/>
</dbReference>